<dbReference type="Proteomes" id="UP000324159">
    <property type="component" value="Unassembled WGS sequence"/>
</dbReference>
<dbReference type="AlphaFoldDB" id="A0A5D3WJ74"/>
<comment type="caution">
    <text evidence="2">The sequence shown here is derived from an EMBL/GenBank/DDBJ whole genome shotgun (WGS) entry which is preliminary data.</text>
</comment>
<accession>A0A5D3WJ74</accession>
<dbReference type="SUPFAM" id="SSF143243">
    <property type="entry name" value="Nqo5-like"/>
    <property type="match status" value="1"/>
</dbReference>
<dbReference type="InterPro" id="IPR037232">
    <property type="entry name" value="NADH_quin_OxRdtase_su_C/D-like"/>
</dbReference>
<name>A0A5D3WJ74_9BACT</name>
<protein>
    <submittedName>
        <fullName evidence="2">NADH dehydrogenase subunit C</fullName>
    </submittedName>
</protein>
<gene>
    <name evidence="2" type="ORF">EDC39_106176</name>
</gene>
<dbReference type="EMBL" id="VNIB01000006">
    <property type="protein sequence ID" value="TYO98570.1"/>
    <property type="molecule type" value="Genomic_DNA"/>
</dbReference>
<evidence type="ECO:0000313" key="3">
    <source>
        <dbReference type="Proteomes" id="UP000324159"/>
    </source>
</evidence>
<organism evidence="2 3">
    <name type="scientific">Geothermobacter ehrlichii</name>
    <dbReference type="NCBI Taxonomy" id="213224"/>
    <lineage>
        <taxon>Bacteria</taxon>
        <taxon>Pseudomonadati</taxon>
        <taxon>Thermodesulfobacteriota</taxon>
        <taxon>Desulfuromonadia</taxon>
        <taxon>Desulfuromonadales</taxon>
        <taxon>Geothermobacteraceae</taxon>
        <taxon>Geothermobacter</taxon>
    </lineage>
</organism>
<evidence type="ECO:0000313" key="2">
    <source>
        <dbReference type="EMBL" id="TYO98570.1"/>
    </source>
</evidence>
<dbReference type="GO" id="GO:0008137">
    <property type="term" value="F:NADH dehydrogenase (ubiquinone) activity"/>
    <property type="evidence" value="ECO:0007669"/>
    <property type="project" value="InterPro"/>
</dbReference>
<sequence length="178" mass="19867">MSALQHRVAEKLTAAIGEGFSLSWRTDYKGVVTGWCRLPDSAQIEGAARVVAEMGGRLSTVTAYKRRDQQQGAPREIAYHFDLDGSTLTVTIELAEERPQVPSITPIFRNADWNERELMELYDIEVIGHPNPRRLFLDESIEQGVMDKLIPFSTMTNGAGSKTLWERVMAAAAGKEEK</sequence>
<keyword evidence="3" id="KW-1185">Reference proteome</keyword>
<feature type="domain" description="NADH:ubiquinone oxidoreductase 30kDa subunit" evidence="1">
    <location>
        <begin position="43"/>
        <end position="142"/>
    </location>
</feature>
<reference evidence="2 3" key="1">
    <citation type="submission" date="2019-07" db="EMBL/GenBank/DDBJ databases">
        <title>Genomic Encyclopedia of Type Strains, Phase IV (KMG-IV): sequencing the most valuable type-strain genomes for metagenomic binning, comparative biology and taxonomic classification.</title>
        <authorList>
            <person name="Goeker M."/>
        </authorList>
    </citation>
    <scope>NUCLEOTIDE SEQUENCE [LARGE SCALE GENOMIC DNA]</scope>
    <source>
        <strain evidence="2 3">SS015</strain>
    </source>
</reference>
<dbReference type="InterPro" id="IPR001268">
    <property type="entry name" value="NADH_UbQ_OxRdtase_30kDa_su"/>
</dbReference>
<dbReference type="RefSeq" id="WP_148895940.1">
    <property type="nucleotide sequence ID" value="NZ_VNIB01000006.1"/>
</dbReference>
<evidence type="ECO:0000259" key="1">
    <source>
        <dbReference type="Pfam" id="PF00329"/>
    </source>
</evidence>
<proteinExistence type="predicted"/>
<dbReference type="Gene3D" id="3.30.460.80">
    <property type="entry name" value="NADH:ubiquinone oxidoreductase, 30kDa subunit"/>
    <property type="match status" value="1"/>
</dbReference>
<dbReference type="OrthoDB" id="9803286at2"/>
<dbReference type="Pfam" id="PF00329">
    <property type="entry name" value="Complex1_30kDa"/>
    <property type="match status" value="1"/>
</dbReference>